<keyword evidence="4" id="KW-0564">Palmitate</keyword>
<evidence type="ECO:0000256" key="3">
    <source>
        <dbReference type="ARBA" id="ARBA00023136"/>
    </source>
</evidence>
<comment type="caution">
    <text evidence="7">The sequence shown here is derived from an EMBL/GenBank/DDBJ whole genome shotgun (WGS) entry which is preliminary data.</text>
</comment>
<dbReference type="InterPro" id="IPR004872">
    <property type="entry name" value="Lipoprotein_NlpA"/>
</dbReference>
<proteinExistence type="inferred from homology"/>
<sequence>MKRLKGLRGIIFILLSVIGFLGCGKSSEEPKVDGKKIVKLGINGDENVIWENVRDQLAKENIELKFINFADYIRPNLALQEKEIDINAFQTEIYFDNFKKEHKLSIINLGYTVLAPMGVYSKKLNDLSQLKDGATVAIPNDSANGGRALLLLQDAGLLTVNKDAGVFPRVKDIVENPKNLKIVELVATQIPRSIEDVDVAAINNGVAVQAGYSPLQDSIYIEDFKNERLKPYFNIIASRDDNQDKPEIKRVLEIYQTAENKKLIDEYYKGSSIAVF</sequence>
<keyword evidence="8" id="KW-1185">Reference proteome</keyword>
<keyword evidence="2" id="KW-0732">Signal</keyword>
<dbReference type="RefSeq" id="WP_320313574.1">
    <property type="nucleotide sequence ID" value="NZ_JAVIKH010000007.1"/>
</dbReference>
<name>A0ABU4WC88_9FUSO</name>
<dbReference type="PANTHER" id="PTHR30429">
    <property type="entry name" value="D-METHIONINE-BINDING LIPOPROTEIN METQ"/>
    <property type="match status" value="1"/>
</dbReference>
<gene>
    <name evidence="7" type="ORF">RFV38_06645</name>
</gene>
<comment type="similarity">
    <text evidence="6">Belongs to the nlpA lipoprotein family.</text>
</comment>
<evidence type="ECO:0000313" key="7">
    <source>
        <dbReference type="EMBL" id="MDX8336171.1"/>
    </source>
</evidence>
<dbReference type="SUPFAM" id="SSF53850">
    <property type="entry name" value="Periplasmic binding protein-like II"/>
    <property type="match status" value="1"/>
</dbReference>
<evidence type="ECO:0000256" key="1">
    <source>
        <dbReference type="ARBA" id="ARBA00004635"/>
    </source>
</evidence>
<evidence type="ECO:0000256" key="2">
    <source>
        <dbReference type="ARBA" id="ARBA00022729"/>
    </source>
</evidence>
<organism evidence="7 8">
    <name type="scientific">Candidatus Cetobacterium colombiensis</name>
    <dbReference type="NCBI Taxonomy" id="3073100"/>
    <lineage>
        <taxon>Bacteria</taxon>
        <taxon>Fusobacteriati</taxon>
        <taxon>Fusobacteriota</taxon>
        <taxon>Fusobacteriia</taxon>
        <taxon>Fusobacteriales</taxon>
        <taxon>Fusobacteriaceae</taxon>
        <taxon>Cetobacterium</taxon>
    </lineage>
</organism>
<dbReference type="PIRSF" id="PIRSF002854">
    <property type="entry name" value="MetQ"/>
    <property type="match status" value="1"/>
</dbReference>
<comment type="subcellular location">
    <subcellularLocation>
        <location evidence="1">Membrane</location>
        <topology evidence="1">Lipid-anchor</topology>
    </subcellularLocation>
</comment>
<evidence type="ECO:0000256" key="4">
    <source>
        <dbReference type="ARBA" id="ARBA00023139"/>
    </source>
</evidence>
<dbReference type="Gene3D" id="3.40.190.10">
    <property type="entry name" value="Periplasmic binding protein-like II"/>
    <property type="match status" value="2"/>
</dbReference>
<dbReference type="PANTHER" id="PTHR30429:SF3">
    <property type="entry name" value="LIPOPROTEIN"/>
    <property type="match status" value="1"/>
</dbReference>
<accession>A0ABU4WC88</accession>
<reference evidence="8" key="1">
    <citation type="submission" date="2023-07" db="EMBL/GenBank/DDBJ databases">
        <authorList>
            <person name="Colorado M.A."/>
            <person name="Villamil L.M."/>
            <person name="Melo J.F."/>
            <person name="Rodriguez J.A."/>
            <person name="Ruiz R.Y."/>
        </authorList>
    </citation>
    <scope>NUCLEOTIDE SEQUENCE [LARGE SCALE GENOMIC DNA]</scope>
    <source>
        <strain evidence="8">C33</strain>
    </source>
</reference>
<keyword evidence="3" id="KW-0472">Membrane</keyword>
<dbReference type="Proteomes" id="UP001279681">
    <property type="component" value="Unassembled WGS sequence"/>
</dbReference>
<keyword evidence="5 6" id="KW-0449">Lipoprotein</keyword>
<evidence type="ECO:0000313" key="8">
    <source>
        <dbReference type="Proteomes" id="UP001279681"/>
    </source>
</evidence>
<evidence type="ECO:0000256" key="5">
    <source>
        <dbReference type="ARBA" id="ARBA00023288"/>
    </source>
</evidence>
<protein>
    <recommendedName>
        <fullName evidence="6">Lipoprotein</fullName>
    </recommendedName>
</protein>
<dbReference type="PROSITE" id="PS51257">
    <property type="entry name" value="PROKAR_LIPOPROTEIN"/>
    <property type="match status" value="1"/>
</dbReference>
<dbReference type="EMBL" id="JAVIKH010000007">
    <property type="protein sequence ID" value="MDX8336171.1"/>
    <property type="molecule type" value="Genomic_DNA"/>
</dbReference>
<dbReference type="Pfam" id="PF03180">
    <property type="entry name" value="Lipoprotein_9"/>
    <property type="match status" value="1"/>
</dbReference>
<evidence type="ECO:0000256" key="6">
    <source>
        <dbReference type="PIRNR" id="PIRNR002854"/>
    </source>
</evidence>